<gene>
    <name evidence="1" type="ORF">B7P34_36470</name>
</gene>
<accession>A0A9X7JHJ7</accession>
<name>A0A9X7JHJ7_9ACTN</name>
<keyword evidence="2" id="KW-1185">Reference proteome</keyword>
<dbReference type="Proteomes" id="UP000242427">
    <property type="component" value="Unassembled WGS sequence"/>
</dbReference>
<protein>
    <submittedName>
        <fullName evidence="1">Uncharacterized protein</fullName>
    </submittedName>
</protein>
<dbReference type="RefSeq" id="WP_189383305.1">
    <property type="nucleotide sequence ID" value="NZ_PXWG01000408.1"/>
</dbReference>
<proteinExistence type="predicted"/>
<dbReference type="EMBL" id="PXWG01000408">
    <property type="protein sequence ID" value="PSJ23865.1"/>
    <property type="molecule type" value="Genomic_DNA"/>
</dbReference>
<comment type="caution">
    <text evidence="1">The sequence shown here is derived from an EMBL/GenBank/DDBJ whole genome shotgun (WGS) entry which is preliminary data.</text>
</comment>
<dbReference type="AlphaFoldDB" id="A0A9X7JHJ7"/>
<reference evidence="1 2" key="1">
    <citation type="submission" date="2018-03" db="EMBL/GenBank/DDBJ databases">
        <title>Chitinolytic properties of Streptosporangium nondiastaticum TBG75A20.</title>
        <authorList>
            <person name="Gayathri V."/>
            <person name="Shiburaj S."/>
        </authorList>
    </citation>
    <scope>NUCLEOTIDE SEQUENCE [LARGE SCALE GENOMIC DNA]</scope>
    <source>
        <strain evidence="1 2">TBG75A20</strain>
    </source>
</reference>
<organism evidence="1 2">
    <name type="scientific">Streptosporangium nondiastaticum</name>
    <dbReference type="NCBI Taxonomy" id="35764"/>
    <lineage>
        <taxon>Bacteria</taxon>
        <taxon>Bacillati</taxon>
        <taxon>Actinomycetota</taxon>
        <taxon>Actinomycetes</taxon>
        <taxon>Streptosporangiales</taxon>
        <taxon>Streptosporangiaceae</taxon>
        <taxon>Streptosporangium</taxon>
    </lineage>
</organism>
<sequence length="72" mass="8238">GAVYDLLYDDTLKPVIDDWTPREAWVEAFEERRRQLLAEATEMDSYYAEGATRNRKQADRCTALLRDLGGAA</sequence>
<evidence type="ECO:0000313" key="2">
    <source>
        <dbReference type="Proteomes" id="UP000242427"/>
    </source>
</evidence>
<evidence type="ECO:0000313" key="1">
    <source>
        <dbReference type="EMBL" id="PSJ23865.1"/>
    </source>
</evidence>
<feature type="non-terminal residue" evidence="1">
    <location>
        <position position="1"/>
    </location>
</feature>